<reference evidence="2 3" key="2">
    <citation type="journal article" date="2010" name="Stand. Genomic Sci.">
        <title>Complete genome sequence of Sebaldella termitidis type strain (NCTC 11300).</title>
        <authorList>
            <person name="Harmon-Smith M."/>
            <person name="Celia L."/>
            <person name="Chertkov O."/>
            <person name="Lapidus A."/>
            <person name="Copeland A."/>
            <person name="Glavina Del Rio T."/>
            <person name="Nolan M."/>
            <person name="Lucas S."/>
            <person name="Tice H."/>
            <person name="Cheng J.F."/>
            <person name="Han C."/>
            <person name="Detter J.C."/>
            <person name="Bruce D."/>
            <person name="Goodwin L."/>
            <person name="Pitluck S."/>
            <person name="Pati A."/>
            <person name="Liolios K."/>
            <person name="Ivanova N."/>
            <person name="Mavromatis K."/>
            <person name="Mikhailova N."/>
            <person name="Chen A."/>
            <person name="Palaniappan K."/>
            <person name="Land M."/>
            <person name="Hauser L."/>
            <person name="Chang Y.J."/>
            <person name="Jeffries C.D."/>
            <person name="Brettin T."/>
            <person name="Goker M."/>
            <person name="Beck B."/>
            <person name="Bristow J."/>
            <person name="Eisen J.A."/>
            <person name="Markowitz V."/>
            <person name="Hugenholtz P."/>
            <person name="Kyrpides N.C."/>
            <person name="Klenk H.P."/>
            <person name="Chen F."/>
        </authorList>
    </citation>
    <scope>NUCLEOTIDE SEQUENCE [LARGE SCALE GENOMIC DNA]</scope>
    <source>
        <strain evidence="3">ATCC 33386 / NCTC 11300</strain>
    </source>
</reference>
<dbReference type="KEGG" id="str:Sterm_0882"/>
<dbReference type="AlphaFoldDB" id="D1AR66"/>
<sequence>MKKRAGKTFMIIIIISFFAIIAIIFSKYDTKIDEFVDEDTGVIYLRSGTSLTPKLDKTGKVIVKK</sequence>
<name>D1AR66_SEBTE</name>
<reference evidence="3" key="1">
    <citation type="submission" date="2009-09" db="EMBL/GenBank/DDBJ databases">
        <title>The complete chromosome of Sebaldella termitidis ATCC 33386.</title>
        <authorList>
            <consortium name="US DOE Joint Genome Institute (JGI-PGF)"/>
            <person name="Lucas S."/>
            <person name="Copeland A."/>
            <person name="Lapidus A."/>
            <person name="Glavina del Rio T."/>
            <person name="Dalin E."/>
            <person name="Tice H."/>
            <person name="Bruce D."/>
            <person name="Goodwin L."/>
            <person name="Pitluck S."/>
            <person name="Kyrpides N."/>
            <person name="Mavromatis K."/>
            <person name="Ivanova N."/>
            <person name="Mikhailova N."/>
            <person name="Sims D."/>
            <person name="Meincke L."/>
            <person name="Brettin T."/>
            <person name="Detter J.C."/>
            <person name="Han C."/>
            <person name="Larimer F."/>
            <person name="Land M."/>
            <person name="Hauser L."/>
            <person name="Markowitz V."/>
            <person name="Cheng J.F."/>
            <person name="Hugenholtz P."/>
            <person name="Woyke T."/>
            <person name="Wu D."/>
            <person name="Eisen J.A."/>
        </authorList>
    </citation>
    <scope>NUCLEOTIDE SEQUENCE [LARGE SCALE GENOMIC DNA]</scope>
    <source>
        <strain evidence="3">ATCC 33386 / NCTC 11300</strain>
    </source>
</reference>
<keyword evidence="1" id="KW-0812">Transmembrane</keyword>
<protein>
    <submittedName>
        <fullName evidence="2">Uncharacterized protein</fullName>
    </submittedName>
</protein>
<dbReference type="RefSeq" id="WP_012860350.1">
    <property type="nucleotide sequence ID" value="NC_013517.1"/>
</dbReference>
<proteinExistence type="predicted"/>
<dbReference type="EMBL" id="CP001739">
    <property type="protein sequence ID" value="ACZ07754.1"/>
    <property type="molecule type" value="Genomic_DNA"/>
</dbReference>
<dbReference type="HOGENOM" id="CLU_2847367_0_0_0"/>
<evidence type="ECO:0000313" key="3">
    <source>
        <dbReference type="Proteomes" id="UP000000845"/>
    </source>
</evidence>
<evidence type="ECO:0000256" key="1">
    <source>
        <dbReference type="SAM" id="Phobius"/>
    </source>
</evidence>
<gene>
    <name evidence="2" type="ordered locus">Sterm_0882</name>
</gene>
<keyword evidence="3" id="KW-1185">Reference proteome</keyword>
<evidence type="ECO:0000313" key="2">
    <source>
        <dbReference type="EMBL" id="ACZ07754.1"/>
    </source>
</evidence>
<organism evidence="2 3">
    <name type="scientific">Sebaldella termitidis (strain ATCC 33386 / NCTC 11300)</name>
    <dbReference type="NCBI Taxonomy" id="526218"/>
    <lineage>
        <taxon>Bacteria</taxon>
        <taxon>Fusobacteriati</taxon>
        <taxon>Fusobacteriota</taxon>
        <taxon>Fusobacteriia</taxon>
        <taxon>Fusobacteriales</taxon>
        <taxon>Leptotrichiaceae</taxon>
        <taxon>Sebaldella</taxon>
    </lineage>
</organism>
<feature type="transmembrane region" description="Helical" evidence="1">
    <location>
        <begin position="9"/>
        <end position="28"/>
    </location>
</feature>
<accession>D1AR66</accession>
<dbReference type="Proteomes" id="UP000000845">
    <property type="component" value="Chromosome"/>
</dbReference>
<keyword evidence="1" id="KW-0472">Membrane</keyword>
<keyword evidence="1" id="KW-1133">Transmembrane helix</keyword>